<accession>A0A8H7UM66</accession>
<evidence type="ECO:0008006" key="7">
    <source>
        <dbReference type="Google" id="ProtNLM"/>
    </source>
</evidence>
<keyword evidence="2" id="KW-0067">ATP-binding</keyword>
<comment type="caution">
    <text evidence="5">The sequence shown here is derived from an EMBL/GenBank/DDBJ whole genome shotgun (WGS) entry which is preliminary data.</text>
</comment>
<dbReference type="InterPro" id="IPR004567">
    <property type="entry name" value="Type_II_PanK"/>
</dbReference>
<dbReference type="InterPro" id="IPR024861">
    <property type="entry name" value="Donson"/>
</dbReference>
<dbReference type="GO" id="GO:0005524">
    <property type="term" value="F:ATP binding"/>
    <property type="evidence" value="ECO:0007669"/>
    <property type="project" value="UniProtKB-KW"/>
</dbReference>
<reference evidence="5" key="1">
    <citation type="submission" date="2020-12" db="EMBL/GenBank/DDBJ databases">
        <title>Metabolic potential, ecology and presence of endohyphal bacteria is reflected in genomic diversity of Mucoromycotina.</title>
        <authorList>
            <person name="Muszewska A."/>
            <person name="Okrasinska A."/>
            <person name="Steczkiewicz K."/>
            <person name="Drgas O."/>
            <person name="Orlowska M."/>
            <person name="Perlinska-Lenart U."/>
            <person name="Aleksandrzak-Piekarczyk T."/>
            <person name="Szatraj K."/>
            <person name="Zielenkiewicz U."/>
            <person name="Pilsyk S."/>
            <person name="Malc E."/>
            <person name="Mieczkowski P."/>
            <person name="Kruszewska J.S."/>
            <person name="Biernat P."/>
            <person name="Pawlowska J."/>
        </authorList>
    </citation>
    <scope>NUCLEOTIDE SEQUENCE</scope>
    <source>
        <strain evidence="5">WA0000067209</strain>
    </source>
</reference>
<evidence type="ECO:0000256" key="1">
    <source>
        <dbReference type="ARBA" id="ARBA00022741"/>
    </source>
</evidence>
<dbReference type="CDD" id="cd24123">
    <property type="entry name" value="ASKHA_NBD_PanK-II_Pank4"/>
    <property type="match status" value="1"/>
</dbReference>
<dbReference type="GO" id="GO:0005829">
    <property type="term" value="C:cytosol"/>
    <property type="evidence" value="ECO:0007669"/>
    <property type="project" value="TreeGrafter"/>
</dbReference>
<dbReference type="OrthoDB" id="534063at2759"/>
<dbReference type="FunFam" id="3.30.420.40:FF:000115">
    <property type="entry name" value="Pantothenate kinase PanK"/>
    <property type="match status" value="1"/>
</dbReference>
<feature type="compositionally biased region" description="Basic and acidic residues" evidence="4">
    <location>
        <begin position="22"/>
        <end position="32"/>
    </location>
</feature>
<dbReference type="Pfam" id="PF03630">
    <property type="entry name" value="Fumble"/>
    <property type="match status" value="1"/>
</dbReference>
<keyword evidence="3" id="KW-0173">Coenzyme A biosynthesis</keyword>
<dbReference type="Gene3D" id="3.30.420.40">
    <property type="match status" value="2"/>
</dbReference>
<evidence type="ECO:0000313" key="5">
    <source>
        <dbReference type="EMBL" id="KAG2184883.1"/>
    </source>
</evidence>
<dbReference type="SUPFAM" id="SSF53067">
    <property type="entry name" value="Actin-like ATPase domain"/>
    <property type="match status" value="2"/>
</dbReference>
<dbReference type="PANTHER" id="PTHR12280:SF20">
    <property type="entry name" value="4'-PHOSPHOPANTETHEINE PHOSPHATASE"/>
    <property type="match status" value="1"/>
</dbReference>
<evidence type="ECO:0000313" key="6">
    <source>
        <dbReference type="Proteomes" id="UP000654370"/>
    </source>
</evidence>
<dbReference type="PRINTS" id="PR02064">
    <property type="entry name" value="DONSON"/>
</dbReference>
<sequence length="1008" mass="112768">MSKRPVDIAQLKNLQRKRRALQSREAEQDKKNAVRQTKIDFFARPSAAAKSKEPNSQSSVVEEDSPFRLSSQTSAQAHNPFACSSQPEFSSQSSFSLLENLSQQDPYASSSEDEDEQEPDVGVLNQLSLDMQVAANMQTPPDLKSNASLVIKQKRDESGLDDSEQPLVINLSSQGDFKTFMEDDMSDATESVYSDAEYDRAEHDDYDISDEVFRFSRATISDSTANEIPSTDNEIPESLLVDVSTTETSKLLSVLKAKSENDLHTISGNVDIPNMIKTPSSAKIVTDTRPTQPGAPFDWGLKTRVLVTSTHDFNWLKYDAQHRARALAQVRSASFADEALLAYCNMETDTDYHVTQCLHHWAYPNAPPTAQKISSTNRLLSKTIHTEADELELEEWHAKESEWEESFRSLFELLLIGECDYFYFIGVTVCILFRASKFSESNVLEAVSSRCTVAFWRQLDEAGVKYDMPYQAVEKENEIIPQGVLDDLEYLESINPGSTRTGKKSGNIDYAQSTFFRIQGERNMETLIDALVQWKEPRTSDRAHGPPHLISPQCFINSTLKRASLERRTARRVTKDSAGITNETILYKLDIHGYILPTNQFLLYNILSKNIPGEHSYWIESSSQNLSKGLNKTCEKDVDGWAKITSKHSLASIDQINYSFIKMMNVIGARLSADTIANNETRDIYLPNQTEQVSQVAIDIGGSLTKVVYYTSTPGIQGGRLHFKRFETEMIDTGIELVARLLQDSQKSTRANITPHVVATGGGAHMYYERLQKAFPGIPIHKEDEMECLIIGLNFFIQQIPREVFSYSEATSMSFENTPSVQYPYMLVNIGSGVSILKVIGPGDYVRISGTSLGGGTLWGLLSLLTDANSFDEMLEMSRHGDNRNVDLLVGDIYGSDYSKLGLKSSKIASSFGKVFRKGEKKKYFNPADVSRSLLYMISNNIGQIAYLNAQQHGLKRIYFGGGFIRGHPVTMNTLSYAINFWSKGNIRALFLRHEGYLGAAGAVSMSF</sequence>
<dbReference type="EMBL" id="JAEPQZ010000002">
    <property type="protein sequence ID" value="KAG2184883.1"/>
    <property type="molecule type" value="Genomic_DNA"/>
</dbReference>
<evidence type="ECO:0000256" key="3">
    <source>
        <dbReference type="ARBA" id="ARBA00022993"/>
    </source>
</evidence>
<dbReference type="NCBIfam" id="TIGR00555">
    <property type="entry name" value="panK_eukar"/>
    <property type="match status" value="1"/>
</dbReference>
<evidence type="ECO:0000256" key="4">
    <source>
        <dbReference type="SAM" id="MobiDB-lite"/>
    </source>
</evidence>
<keyword evidence="6" id="KW-1185">Reference proteome</keyword>
<dbReference type="PANTHER" id="PTHR12280">
    <property type="entry name" value="PANTOTHENATE KINASE"/>
    <property type="match status" value="1"/>
</dbReference>
<protein>
    <recommendedName>
        <fullName evidence="7">Pantothenate kinase</fullName>
    </recommendedName>
</protein>
<dbReference type="AlphaFoldDB" id="A0A8H7UM66"/>
<dbReference type="GO" id="GO:0005634">
    <property type="term" value="C:nucleus"/>
    <property type="evidence" value="ECO:0007669"/>
    <property type="project" value="TreeGrafter"/>
</dbReference>
<dbReference type="InterPro" id="IPR043129">
    <property type="entry name" value="ATPase_NBD"/>
</dbReference>
<feature type="compositionally biased region" description="Polar residues" evidence="4">
    <location>
        <begin position="68"/>
        <end position="77"/>
    </location>
</feature>
<proteinExistence type="predicted"/>
<dbReference type="GO" id="GO:0015937">
    <property type="term" value="P:coenzyme A biosynthetic process"/>
    <property type="evidence" value="ECO:0007669"/>
    <property type="project" value="UniProtKB-KW"/>
</dbReference>
<feature type="region of interest" description="Disordered" evidence="4">
    <location>
        <begin position="1"/>
        <end position="88"/>
    </location>
</feature>
<evidence type="ECO:0000256" key="2">
    <source>
        <dbReference type="ARBA" id="ARBA00022840"/>
    </source>
</evidence>
<organism evidence="5 6">
    <name type="scientific">Mortierella isabellina</name>
    <name type="common">Filamentous fungus</name>
    <name type="synonym">Umbelopsis isabellina</name>
    <dbReference type="NCBI Taxonomy" id="91625"/>
    <lineage>
        <taxon>Eukaryota</taxon>
        <taxon>Fungi</taxon>
        <taxon>Fungi incertae sedis</taxon>
        <taxon>Mucoromycota</taxon>
        <taxon>Mucoromycotina</taxon>
        <taxon>Umbelopsidomycetes</taxon>
        <taxon>Umbelopsidales</taxon>
        <taxon>Umbelopsidaceae</taxon>
        <taxon>Umbelopsis</taxon>
    </lineage>
</organism>
<gene>
    <name evidence="5" type="ORF">INT43_000796</name>
</gene>
<keyword evidence="1" id="KW-0547">Nucleotide-binding</keyword>
<dbReference type="GO" id="GO:0004594">
    <property type="term" value="F:pantothenate kinase activity"/>
    <property type="evidence" value="ECO:0007669"/>
    <property type="project" value="TreeGrafter"/>
</dbReference>
<name>A0A8H7UM66_MORIS</name>
<dbReference type="Proteomes" id="UP000654370">
    <property type="component" value="Unassembled WGS sequence"/>
</dbReference>